<feature type="domain" description="HTH cro/C1-type" evidence="1">
    <location>
        <begin position="16"/>
        <end position="59"/>
    </location>
</feature>
<proteinExistence type="predicted"/>
<dbReference type="EMBL" id="PQWM01000019">
    <property type="protein sequence ID" value="RDZ12543.1"/>
    <property type="molecule type" value="Genomic_DNA"/>
</dbReference>
<dbReference type="Pfam" id="PF01381">
    <property type="entry name" value="HTH_3"/>
    <property type="match status" value="1"/>
</dbReference>
<accession>A0A3D8WZV7</accession>
<dbReference type="Proteomes" id="UP000256519">
    <property type="component" value="Unassembled WGS sequence"/>
</dbReference>
<dbReference type="AlphaFoldDB" id="A0A3D8WZV7"/>
<dbReference type="InterPro" id="IPR001387">
    <property type="entry name" value="Cro/C1-type_HTH"/>
</dbReference>
<dbReference type="Gene3D" id="1.10.260.40">
    <property type="entry name" value="lambda repressor-like DNA-binding domains"/>
    <property type="match status" value="1"/>
</dbReference>
<protein>
    <submittedName>
        <fullName evidence="2">Transcriptional regulator</fullName>
    </submittedName>
</protein>
<dbReference type="InterPro" id="IPR010982">
    <property type="entry name" value="Lambda_DNA-bd_dom_sf"/>
</dbReference>
<dbReference type="CDD" id="cd00093">
    <property type="entry name" value="HTH_XRE"/>
    <property type="match status" value="1"/>
</dbReference>
<comment type="caution">
    <text evidence="2">The sequence shown here is derived from an EMBL/GenBank/DDBJ whole genome shotgun (WGS) entry which is preliminary data.</text>
</comment>
<gene>
    <name evidence="2" type="ORF">C3744_17635</name>
</gene>
<evidence type="ECO:0000259" key="1">
    <source>
        <dbReference type="Pfam" id="PF01381"/>
    </source>
</evidence>
<evidence type="ECO:0000313" key="3">
    <source>
        <dbReference type="Proteomes" id="UP000256519"/>
    </source>
</evidence>
<evidence type="ECO:0000313" key="2">
    <source>
        <dbReference type="EMBL" id="RDZ12543.1"/>
    </source>
</evidence>
<reference evidence="2 3" key="1">
    <citation type="journal article" date="2018" name="Appl. Environ. Microbiol.">
        <title>Antimicrobial susceptibility testing and tentative epidemiological cut-off values of five Bacillus species relevant for use as animal feed additives or for plant protection.</title>
        <authorList>
            <person name="Agerso Y."/>
            <person name="Stuer-Lauridsen B."/>
            <person name="Bjerre K."/>
            <person name="Jensen M.G."/>
            <person name="Johansen E."/>
            <person name="Bennedsen M."/>
            <person name="Brockmann E."/>
            <person name="Nielsen B."/>
        </authorList>
    </citation>
    <scope>NUCLEOTIDE SEQUENCE [LARGE SCALE GENOMIC DNA]</scope>
    <source>
        <strain evidence="2 3">CHCC20162</strain>
    </source>
</reference>
<organism evidence="2 3">
    <name type="scientific">Priestia megaterium</name>
    <name type="common">Bacillus megaterium</name>
    <dbReference type="NCBI Taxonomy" id="1404"/>
    <lineage>
        <taxon>Bacteria</taxon>
        <taxon>Bacillati</taxon>
        <taxon>Bacillota</taxon>
        <taxon>Bacilli</taxon>
        <taxon>Bacillales</taxon>
        <taxon>Bacillaceae</taxon>
        <taxon>Priestia</taxon>
    </lineage>
</organism>
<name>A0A3D8WZV7_PRIMG</name>
<dbReference type="RefSeq" id="WP_116075744.1">
    <property type="nucleotide sequence ID" value="NZ_CP187638.1"/>
</dbReference>
<sequence>MFWWKNPKRSKFGRWLDKEGITQVEFSEKSKVSRRTLTRLCNEKEYIPSPQILRKIMNVVKKVDSSKHPKDFFDI</sequence>
<dbReference type="SUPFAM" id="SSF47413">
    <property type="entry name" value="lambda repressor-like DNA-binding domains"/>
    <property type="match status" value="1"/>
</dbReference>
<dbReference type="GO" id="GO:0003677">
    <property type="term" value="F:DNA binding"/>
    <property type="evidence" value="ECO:0007669"/>
    <property type="project" value="InterPro"/>
</dbReference>